<keyword evidence="1" id="KW-0812">Transmembrane</keyword>
<evidence type="ECO:0000256" key="1">
    <source>
        <dbReference type="SAM" id="Phobius"/>
    </source>
</evidence>
<name>A0ABW5RI33_9MICO</name>
<evidence type="ECO:0000313" key="3">
    <source>
        <dbReference type="Proteomes" id="UP001597453"/>
    </source>
</evidence>
<sequence>MASLDLQIGNVAEIIAAVAALASTVLTIVALKIARAANDTAEFAAAQAEKREHSRDRRHLASALQAWWVAADERWGVFVSNRGTTPTVFHQVEVSVRGNSYNTEPIRIECLPPGDFFVESTTPWPFPVLIDDAKNLSPIMQTKKYAVESIRFTDPLGVRWSWDPKAGLQET</sequence>
<evidence type="ECO:0000313" key="2">
    <source>
        <dbReference type="EMBL" id="MFD2674718.1"/>
    </source>
</evidence>
<dbReference type="Proteomes" id="UP001597453">
    <property type="component" value="Unassembled WGS sequence"/>
</dbReference>
<comment type="caution">
    <text evidence="2">The sequence shown here is derived from an EMBL/GenBank/DDBJ whole genome shotgun (WGS) entry which is preliminary data.</text>
</comment>
<keyword evidence="1" id="KW-0472">Membrane</keyword>
<organism evidence="2 3">
    <name type="scientific">Gulosibacter bifidus</name>
    <dbReference type="NCBI Taxonomy" id="272239"/>
    <lineage>
        <taxon>Bacteria</taxon>
        <taxon>Bacillati</taxon>
        <taxon>Actinomycetota</taxon>
        <taxon>Actinomycetes</taxon>
        <taxon>Micrococcales</taxon>
        <taxon>Microbacteriaceae</taxon>
        <taxon>Gulosibacter</taxon>
    </lineage>
</organism>
<proteinExistence type="predicted"/>
<dbReference type="RefSeq" id="WP_066055910.1">
    <property type="nucleotide sequence ID" value="NZ_JBHUNF010000003.1"/>
</dbReference>
<reference evidence="3" key="1">
    <citation type="journal article" date="2019" name="Int. J. Syst. Evol. Microbiol.">
        <title>The Global Catalogue of Microorganisms (GCM) 10K type strain sequencing project: providing services to taxonomists for standard genome sequencing and annotation.</title>
        <authorList>
            <consortium name="The Broad Institute Genomics Platform"/>
            <consortium name="The Broad Institute Genome Sequencing Center for Infectious Disease"/>
            <person name="Wu L."/>
            <person name="Ma J."/>
        </authorList>
    </citation>
    <scope>NUCLEOTIDE SEQUENCE [LARGE SCALE GENOMIC DNA]</scope>
    <source>
        <strain evidence="3">TISTR 1511</strain>
    </source>
</reference>
<accession>A0ABW5RI33</accession>
<keyword evidence="1" id="KW-1133">Transmembrane helix</keyword>
<keyword evidence="3" id="KW-1185">Reference proteome</keyword>
<dbReference type="EMBL" id="JBHUNF010000003">
    <property type="protein sequence ID" value="MFD2674718.1"/>
    <property type="molecule type" value="Genomic_DNA"/>
</dbReference>
<protein>
    <submittedName>
        <fullName evidence="2">Uncharacterized protein</fullName>
    </submittedName>
</protein>
<feature type="transmembrane region" description="Helical" evidence="1">
    <location>
        <begin position="12"/>
        <end position="31"/>
    </location>
</feature>
<gene>
    <name evidence="2" type="ORF">ACFSUQ_05305</name>
</gene>